<keyword evidence="3" id="KW-1185">Reference proteome</keyword>
<dbReference type="Proteomes" id="UP000187735">
    <property type="component" value="Chromosome"/>
</dbReference>
<sequence>MSTMLYLDTARLGQMSPTALKMQCDFVRLMAEDPSSLYTEQFLFEGVTATPEIPQRFPELTRWPGIEGLKQQLRQTFAENTTSDTKVLLASRTTSLMQSGIRSLVAAGRRHLLLTDLTWPPYRKWIQSFARLRRIRLSLLPLRKRIWQQGFTADDVAREILKYVRRNRSDSLFLPAVTHTGIRLPLPTILRSLSDSSTNVRTVIDASQAYGHINTGDWTHLADFTFGGCHKWVRAYLPLGVAFARQQDRARLHRKIVHDPLLQFCDATGTGGGPMETVNVVPLLTAHGAVKDLMPCSEVSRFANAAQEFQPIHQRCPTWSVLSPHRTLCSKIVLLQSESPSVRKLPNQQLRQLLAEHGISATTYGGGVVRISIPRSRLSKPGRIVHLLAAGLGRLDRARKPAIPDRSFSDGHTAKTSGPVGRLSPSSQP</sequence>
<evidence type="ECO:0000313" key="2">
    <source>
        <dbReference type="EMBL" id="APZ96414.1"/>
    </source>
</evidence>
<dbReference type="InterPro" id="IPR015424">
    <property type="entry name" value="PyrdxlP-dep_Trfase"/>
</dbReference>
<reference evidence="2 3" key="1">
    <citation type="journal article" date="2016" name="Front. Microbiol.">
        <title>Fuerstia marisgermanicae gen. nov., sp. nov., an Unusual Member of the Phylum Planctomycetes from the German Wadden Sea.</title>
        <authorList>
            <person name="Kohn T."/>
            <person name="Heuer A."/>
            <person name="Jogler M."/>
            <person name="Vollmers J."/>
            <person name="Boedeker C."/>
            <person name="Bunk B."/>
            <person name="Rast P."/>
            <person name="Borchert D."/>
            <person name="Glockner I."/>
            <person name="Freese H.M."/>
            <person name="Klenk H.P."/>
            <person name="Overmann J."/>
            <person name="Kaster A.K."/>
            <person name="Rohde M."/>
            <person name="Wiegand S."/>
            <person name="Jogler C."/>
        </authorList>
    </citation>
    <scope>NUCLEOTIDE SEQUENCE [LARGE SCALE GENOMIC DNA]</scope>
    <source>
        <strain evidence="2 3">NH11</strain>
    </source>
</reference>
<evidence type="ECO:0000256" key="1">
    <source>
        <dbReference type="SAM" id="MobiDB-lite"/>
    </source>
</evidence>
<accession>A0A1P8WQT3</accession>
<evidence type="ECO:0000313" key="3">
    <source>
        <dbReference type="Proteomes" id="UP000187735"/>
    </source>
</evidence>
<dbReference type="EMBL" id="CP017641">
    <property type="protein sequence ID" value="APZ96414.1"/>
    <property type="molecule type" value="Genomic_DNA"/>
</dbReference>
<protein>
    <recommendedName>
        <fullName evidence="4">Aminotransferase class V domain-containing protein</fullName>
    </recommendedName>
</protein>
<name>A0A1P8WQT3_9PLAN</name>
<dbReference type="Gene3D" id="3.40.640.10">
    <property type="entry name" value="Type I PLP-dependent aspartate aminotransferase-like (Major domain)"/>
    <property type="match status" value="1"/>
</dbReference>
<gene>
    <name evidence="2" type="ORF">Fuma_06083</name>
</gene>
<dbReference type="AlphaFoldDB" id="A0A1P8WQT3"/>
<feature type="compositionally biased region" description="Basic and acidic residues" evidence="1">
    <location>
        <begin position="401"/>
        <end position="413"/>
    </location>
</feature>
<dbReference type="InterPro" id="IPR015422">
    <property type="entry name" value="PyrdxlP-dep_Trfase_small"/>
</dbReference>
<dbReference type="Gene3D" id="3.90.1150.10">
    <property type="entry name" value="Aspartate Aminotransferase, domain 1"/>
    <property type="match status" value="1"/>
</dbReference>
<dbReference type="SUPFAM" id="SSF53383">
    <property type="entry name" value="PLP-dependent transferases"/>
    <property type="match status" value="1"/>
</dbReference>
<evidence type="ECO:0008006" key="4">
    <source>
        <dbReference type="Google" id="ProtNLM"/>
    </source>
</evidence>
<proteinExistence type="predicted"/>
<dbReference type="KEGG" id="fmr:Fuma_06083"/>
<dbReference type="STRING" id="1891926.Fuma_06083"/>
<feature type="region of interest" description="Disordered" evidence="1">
    <location>
        <begin position="401"/>
        <end position="429"/>
    </location>
</feature>
<dbReference type="InterPro" id="IPR015421">
    <property type="entry name" value="PyrdxlP-dep_Trfase_major"/>
</dbReference>
<dbReference type="RefSeq" id="WP_145944470.1">
    <property type="nucleotide sequence ID" value="NZ_CP017641.1"/>
</dbReference>
<organism evidence="2 3">
    <name type="scientific">Fuerstiella marisgermanici</name>
    <dbReference type="NCBI Taxonomy" id="1891926"/>
    <lineage>
        <taxon>Bacteria</taxon>
        <taxon>Pseudomonadati</taxon>
        <taxon>Planctomycetota</taxon>
        <taxon>Planctomycetia</taxon>
        <taxon>Planctomycetales</taxon>
        <taxon>Planctomycetaceae</taxon>
        <taxon>Fuerstiella</taxon>
    </lineage>
</organism>
<dbReference type="OrthoDB" id="241764at2"/>